<protein>
    <submittedName>
        <fullName evidence="6">EriC-type chloride/proton exchange protein</fullName>
    </submittedName>
</protein>
<dbReference type="EMBL" id="UOEZ01000048">
    <property type="protein sequence ID" value="VAW36982.1"/>
    <property type="molecule type" value="Genomic_DNA"/>
</dbReference>
<evidence type="ECO:0000256" key="1">
    <source>
        <dbReference type="ARBA" id="ARBA00004141"/>
    </source>
</evidence>
<gene>
    <name evidence="6" type="ORF">MNBD_DELTA02-496</name>
</gene>
<dbReference type="GO" id="GO:0016020">
    <property type="term" value="C:membrane"/>
    <property type="evidence" value="ECO:0007669"/>
    <property type="project" value="UniProtKB-SubCell"/>
</dbReference>
<feature type="transmembrane region" description="Helical" evidence="5">
    <location>
        <begin position="345"/>
        <end position="365"/>
    </location>
</feature>
<feature type="transmembrane region" description="Helical" evidence="5">
    <location>
        <begin position="221"/>
        <end position="246"/>
    </location>
</feature>
<keyword evidence="3 5" id="KW-1133">Transmembrane helix</keyword>
<feature type="transmembrane region" description="Helical" evidence="5">
    <location>
        <begin position="183"/>
        <end position="209"/>
    </location>
</feature>
<name>A0A3B0VDI7_9ZZZZ</name>
<dbReference type="InterPro" id="IPR014743">
    <property type="entry name" value="Cl-channel_core"/>
</dbReference>
<dbReference type="InterPro" id="IPR050368">
    <property type="entry name" value="ClC-type_chloride_channel"/>
</dbReference>
<evidence type="ECO:0000256" key="3">
    <source>
        <dbReference type="ARBA" id="ARBA00022989"/>
    </source>
</evidence>
<comment type="subcellular location">
    <subcellularLocation>
        <location evidence="1">Membrane</location>
        <topology evidence="1">Multi-pass membrane protein</topology>
    </subcellularLocation>
</comment>
<evidence type="ECO:0000256" key="5">
    <source>
        <dbReference type="SAM" id="Phobius"/>
    </source>
</evidence>
<feature type="transmembrane region" description="Helical" evidence="5">
    <location>
        <begin position="9"/>
        <end position="32"/>
    </location>
</feature>
<feature type="transmembrane region" description="Helical" evidence="5">
    <location>
        <begin position="258"/>
        <end position="275"/>
    </location>
</feature>
<dbReference type="PRINTS" id="PR00762">
    <property type="entry name" value="CLCHANNEL"/>
</dbReference>
<evidence type="ECO:0000256" key="4">
    <source>
        <dbReference type="ARBA" id="ARBA00023136"/>
    </source>
</evidence>
<feature type="transmembrane region" description="Helical" evidence="5">
    <location>
        <begin position="147"/>
        <end position="171"/>
    </location>
</feature>
<sequence length="457" mass="48933">MRRIAEETVILISVLKWFFIASCVGLIVGLFTFAFLKSLEWGIEFASGAYSYYYFSLPLGLMVSALIIKYLAPNAEGHGTEKVIEAVHKRYGRIDPMVVPVKLVATIVTFMAGGSVGNEGPCAQVGAGVTSILADIFRFNDVDRKKLVICGISAGVTAVFGTPLAGSIFAVEVLFVGAIMYEVLLPSFVAGMVSYQVITTLGITFPYISMDVISSVQSNPLFLEAALGGVFFGLCSLLFIEVLIYGEYLIKRYNINRVARAIIGGIALISLVLIFSTDYLGLGEHMILASLRGEPVVLYAFLLKMLLTIITLICGGSGGIITPLFFIGATAGSTFATIFGLNRPVFAAIGLVSLLAGAANTPMAATIMAVEILGPHMAPYAAIAAVISFIITGHRSVYPSQVVRFTKSSLLDVKMGEEVENVTPELCCRQKKNTLADIVVGYALRVKDLFGKHNPQG</sequence>
<proteinExistence type="predicted"/>
<dbReference type="PANTHER" id="PTHR43427:SF12">
    <property type="entry name" value="CHLORIDE TRANSPORTER"/>
    <property type="match status" value="1"/>
</dbReference>
<dbReference type="PANTHER" id="PTHR43427">
    <property type="entry name" value="CHLORIDE CHANNEL PROTEIN CLC-E"/>
    <property type="match status" value="1"/>
</dbReference>
<feature type="transmembrane region" description="Helical" evidence="5">
    <location>
        <begin position="52"/>
        <end position="72"/>
    </location>
</feature>
<evidence type="ECO:0000256" key="2">
    <source>
        <dbReference type="ARBA" id="ARBA00022692"/>
    </source>
</evidence>
<dbReference type="InterPro" id="IPR001807">
    <property type="entry name" value="ClC"/>
</dbReference>
<reference evidence="6" key="1">
    <citation type="submission" date="2018-06" db="EMBL/GenBank/DDBJ databases">
        <authorList>
            <person name="Zhirakovskaya E."/>
        </authorList>
    </citation>
    <scope>NUCLEOTIDE SEQUENCE</scope>
</reference>
<dbReference type="AlphaFoldDB" id="A0A3B0VDI7"/>
<keyword evidence="4 5" id="KW-0472">Membrane</keyword>
<organism evidence="6">
    <name type="scientific">hydrothermal vent metagenome</name>
    <dbReference type="NCBI Taxonomy" id="652676"/>
    <lineage>
        <taxon>unclassified sequences</taxon>
        <taxon>metagenomes</taxon>
        <taxon>ecological metagenomes</taxon>
    </lineage>
</organism>
<dbReference type="SUPFAM" id="SSF81340">
    <property type="entry name" value="Clc chloride channel"/>
    <property type="match status" value="1"/>
</dbReference>
<dbReference type="Gene3D" id="1.10.3080.10">
    <property type="entry name" value="Clc chloride channel"/>
    <property type="match status" value="1"/>
</dbReference>
<keyword evidence="2 5" id="KW-0812">Transmembrane</keyword>
<dbReference type="GO" id="GO:0015108">
    <property type="term" value="F:chloride transmembrane transporter activity"/>
    <property type="evidence" value="ECO:0007669"/>
    <property type="project" value="InterPro"/>
</dbReference>
<evidence type="ECO:0000313" key="6">
    <source>
        <dbReference type="EMBL" id="VAW36982.1"/>
    </source>
</evidence>
<dbReference type="Pfam" id="PF00654">
    <property type="entry name" value="Voltage_CLC"/>
    <property type="match status" value="1"/>
</dbReference>
<accession>A0A3B0VDI7</accession>
<feature type="transmembrane region" description="Helical" evidence="5">
    <location>
        <begin position="377"/>
        <end position="398"/>
    </location>
</feature>